<evidence type="ECO:0000313" key="1">
    <source>
        <dbReference type="EMBL" id="KYQ90519.1"/>
    </source>
</evidence>
<comment type="caution">
    <text evidence="1">The sequence shown here is derived from an EMBL/GenBank/DDBJ whole genome shotgun (WGS) entry which is preliminary data.</text>
</comment>
<keyword evidence="2" id="KW-1185">Reference proteome</keyword>
<evidence type="ECO:0000313" key="2">
    <source>
        <dbReference type="Proteomes" id="UP000076078"/>
    </source>
</evidence>
<protein>
    <submittedName>
        <fullName evidence="1">Uncharacterized protein</fullName>
    </submittedName>
</protein>
<proteinExistence type="predicted"/>
<dbReference type="AlphaFoldDB" id="A0A151Z980"/>
<dbReference type="Proteomes" id="UP000076078">
    <property type="component" value="Unassembled WGS sequence"/>
</dbReference>
<dbReference type="SUPFAM" id="SSF52047">
    <property type="entry name" value="RNI-like"/>
    <property type="match status" value="1"/>
</dbReference>
<organism evidence="1 2">
    <name type="scientific">Tieghemostelium lacteum</name>
    <name type="common">Slime mold</name>
    <name type="synonym">Dictyostelium lacteum</name>
    <dbReference type="NCBI Taxonomy" id="361077"/>
    <lineage>
        <taxon>Eukaryota</taxon>
        <taxon>Amoebozoa</taxon>
        <taxon>Evosea</taxon>
        <taxon>Eumycetozoa</taxon>
        <taxon>Dictyostelia</taxon>
        <taxon>Dictyosteliales</taxon>
        <taxon>Raperosteliaceae</taxon>
        <taxon>Tieghemostelium</taxon>
    </lineage>
</organism>
<name>A0A151Z980_TIELA</name>
<dbReference type="EMBL" id="LODT01000037">
    <property type="protein sequence ID" value="KYQ90519.1"/>
    <property type="molecule type" value="Genomic_DNA"/>
</dbReference>
<gene>
    <name evidence="1" type="ORF">DLAC_09144</name>
</gene>
<dbReference type="InParanoid" id="A0A151Z980"/>
<sequence length="597" mass="69556">MGIKQSKEDILKIEDVNDYVEYKSEYFRYQLPNILLIKIFNLILVDLYDRNFSIYQKRIDCFLSKTVLLDKNTKENVLTKMKVNSTFEVPLAKPEPVISWYLRVKDYINFTSITVYQETLALDHFLVQQFKDCLQSSTKPIILKTRVIQQNPKDMLISLFSNCKIEPLVHNISILNPDGIQFISIHKDTELKLNIHKLYISSVQDWYWENFNPDALKKLKITENSNRSNPYYFVQGFDSFRNLSKLKITVWSFGLNEDICNIINQNKGLEVFHYFVFVLGAVDFEDFLTSIKDHQSLRTMNLRLSGGTFFSLNPFSEYLCRNNIIRELSLTNRSGYQFVDEIVEPILNSALESVFINSGCVGILDSWQMVNPSLRELTCIVTEKDTKISWKHINKTFPNLSSLSLACIVKHDYITSSLCEYDLKKFSNLKKLSLDCALRESCNLILKCILSTKLEEISILNQVISGNSLITLLDSNHPTIKKVDVSEVEWSESLSISIVNNKTIEYLSMQLHKHSTINQLPFLCNLLSKNQTLHHFHFPLSFPTNEESQFPIFLKYLKRNQTLISFKVYSPITIPQKFICEYIKIYNTKLFHEDHLK</sequence>
<reference evidence="1 2" key="1">
    <citation type="submission" date="2015-12" db="EMBL/GenBank/DDBJ databases">
        <title>Dictyostelia acquired genes for synthesis and detection of signals that induce cell-type specialization by lateral gene transfer from prokaryotes.</title>
        <authorList>
            <person name="Gloeckner G."/>
            <person name="Schaap P."/>
        </authorList>
    </citation>
    <scope>NUCLEOTIDE SEQUENCE [LARGE SCALE GENOMIC DNA]</scope>
    <source>
        <strain evidence="1 2">TK</strain>
    </source>
</reference>
<accession>A0A151Z980</accession>